<dbReference type="Proteomes" id="UP000321353">
    <property type="component" value="Chromosome"/>
</dbReference>
<dbReference type="InterPro" id="IPR002347">
    <property type="entry name" value="SDR_fam"/>
</dbReference>
<dbReference type="GO" id="GO:0032787">
    <property type="term" value="P:monocarboxylic acid metabolic process"/>
    <property type="evidence" value="ECO:0007669"/>
    <property type="project" value="UniProtKB-ARBA"/>
</dbReference>
<evidence type="ECO:0000259" key="4">
    <source>
        <dbReference type="SMART" id="SM00822"/>
    </source>
</evidence>
<evidence type="ECO:0000256" key="2">
    <source>
        <dbReference type="ARBA" id="ARBA00023002"/>
    </source>
</evidence>
<dbReference type="PRINTS" id="PR00081">
    <property type="entry name" value="GDHRDH"/>
</dbReference>
<dbReference type="EMBL" id="CP036264">
    <property type="protein sequence ID" value="QEG00766.1"/>
    <property type="molecule type" value="Genomic_DNA"/>
</dbReference>
<name>A0A5B9MMM3_9BACT</name>
<accession>A0A5B9MMM3</accession>
<dbReference type="KEGG" id="smam:Mal15_48380"/>
<reference evidence="5 6" key="1">
    <citation type="submission" date="2019-02" db="EMBL/GenBank/DDBJ databases">
        <title>Planctomycetal bacteria perform biofilm scaping via a novel small molecule.</title>
        <authorList>
            <person name="Jeske O."/>
            <person name="Boedeker C."/>
            <person name="Wiegand S."/>
            <person name="Breitling P."/>
            <person name="Kallscheuer N."/>
            <person name="Jogler M."/>
            <person name="Rohde M."/>
            <person name="Petersen J."/>
            <person name="Medema M.H."/>
            <person name="Surup F."/>
            <person name="Jogler C."/>
        </authorList>
    </citation>
    <scope>NUCLEOTIDE SEQUENCE [LARGE SCALE GENOMIC DNA]</scope>
    <source>
        <strain evidence="5 6">Mal15</strain>
    </source>
</reference>
<dbReference type="CDD" id="cd05333">
    <property type="entry name" value="BKR_SDR_c"/>
    <property type="match status" value="1"/>
</dbReference>
<dbReference type="SMART" id="SM00822">
    <property type="entry name" value="PKS_KR"/>
    <property type="match status" value="1"/>
</dbReference>
<dbReference type="NCBIfam" id="NF009466">
    <property type="entry name" value="PRK12826.1-2"/>
    <property type="match status" value="1"/>
</dbReference>
<dbReference type="PANTHER" id="PTHR42879:SF2">
    <property type="entry name" value="3-OXOACYL-[ACYL-CARRIER-PROTEIN] REDUCTASE FABG"/>
    <property type="match status" value="1"/>
</dbReference>
<dbReference type="FunFam" id="3.40.50.720:FF:000173">
    <property type="entry name" value="3-oxoacyl-[acyl-carrier protein] reductase"/>
    <property type="match status" value="1"/>
</dbReference>
<evidence type="ECO:0000256" key="3">
    <source>
        <dbReference type="RuleBase" id="RU000363"/>
    </source>
</evidence>
<dbReference type="NCBIfam" id="NF005559">
    <property type="entry name" value="PRK07231.1"/>
    <property type="match status" value="1"/>
</dbReference>
<evidence type="ECO:0000256" key="1">
    <source>
        <dbReference type="ARBA" id="ARBA00006484"/>
    </source>
</evidence>
<organism evidence="5 6">
    <name type="scientific">Stieleria maiorica</name>
    <dbReference type="NCBI Taxonomy" id="2795974"/>
    <lineage>
        <taxon>Bacteria</taxon>
        <taxon>Pseudomonadati</taxon>
        <taxon>Planctomycetota</taxon>
        <taxon>Planctomycetia</taxon>
        <taxon>Pirellulales</taxon>
        <taxon>Pirellulaceae</taxon>
        <taxon>Stieleria</taxon>
    </lineage>
</organism>
<dbReference type="PRINTS" id="PR00080">
    <property type="entry name" value="SDRFAMILY"/>
</dbReference>
<dbReference type="Pfam" id="PF00106">
    <property type="entry name" value="adh_short"/>
    <property type="match status" value="1"/>
</dbReference>
<dbReference type="AlphaFoldDB" id="A0A5B9MMM3"/>
<proteinExistence type="inferred from homology"/>
<protein>
    <submittedName>
        <fullName evidence="5">3-oxoacyl-[acyl-carrier-protein] reductase FabG</fullName>
        <ecNumber evidence="5">1.1.1.100</ecNumber>
    </submittedName>
</protein>
<dbReference type="EC" id="1.1.1.100" evidence="5"/>
<evidence type="ECO:0000313" key="6">
    <source>
        <dbReference type="Proteomes" id="UP000321353"/>
    </source>
</evidence>
<keyword evidence="6" id="KW-1185">Reference proteome</keyword>
<dbReference type="Gene3D" id="3.40.50.720">
    <property type="entry name" value="NAD(P)-binding Rossmann-like Domain"/>
    <property type="match status" value="1"/>
</dbReference>
<comment type="similarity">
    <text evidence="1 3">Belongs to the short-chain dehydrogenases/reductases (SDR) family.</text>
</comment>
<evidence type="ECO:0000313" key="5">
    <source>
        <dbReference type="EMBL" id="QEG00766.1"/>
    </source>
</evidence>
<feature type="domain" description="Ketoreductase" evidence="4">
    <location>
        <begin position="7"/>
        <end position="187"/>
    </location>
</feature>
<dbReference type="InterPro" id="IPR057326">
    <property type="entry name" value="KR_dom"/>
</dbReference>
<dbReference type="PANTHER" id="PTHR42879">
    <property type="entry name" value="3-OXOACYL-(ACYL-CARRIER-PROTEIN) REDUCTASE"/>
    <property type="match status" value="1"/>
</dbReference>
<dbReference type="RefSeq" id="WP_147869948.1">
    <property type="nucleotide sequence ID" value="NZ_CP036264.1"/>
</dbReference>
<dbReference type="SUPFAM" id="SSF51735">
    <property type="entry name" value="NAD(P)-binding Rossmann-fold domains"/>
    <property type="match status" value="1"/>
</dbReference>
<gene>
    <name evidence="5" type="primary">fabG_7</name>
    <name evidence="5" type="ORF">Mal15_48380</name>
</gene>
<dbReference type="InterPro" id="IPR050259">
    <property type="entry name" value="SDR"/>
</dbReference>
<dbReference type="PROSITE" id="PS00061">
    <property type="entry name" value="ADH_SHORT"/>
    <property type="match status" value="1"/>
</dbReference>
<dbReference type="InterPro" id="IPR036291">
    <property type="entry name" value="NAD(P)-bd_dom_sf"/>
</dbReference>
<dbReference type="NCBIfam" id="NF009464">
    <property type="entry name" value="PRK12824.1"/>
    <property type="match status" value="1"/>
</dbReference>
<dbReference type="GO" id="GO:0004316">
    <property type="term" value="F:3-oxoacyl-[acyl-carrier-protein] reductase (NADPH) activity"/>
    <property type="evidence" value="ECO:0007669"/>
    <property type="project" value="UniProtKB-EC"/>
</dbReference>
<keyword evidence="2 5" id="KW-0560">Oxidoreductase</keyword>
<sequence>MGRVDGRTALITGGSRGIGRAIALELAREGARVAINFSSNEAKAQEVADEISRGGGTCLLAQANIGDAAEARAMVQKVADEFTHLDILVNNAGITRDAMLPRMTDQQWMEVIQTNLGGCFFCTSAAIPIMTSQSYGRIVNISSMNGQVPAIGQANYSASKGGIIAFTRTAAAELVHSGITVNAIAPGYTDTDMFEAVPPVIQAKIRGGIPMGRFAHPEEIAHAVTFLVADGDYITGQQINVNGGAFM</sequence>
<dbReference type="InterPro" id="IPR020904">
    <property type="entry name" value="Sc_DH/Rdtase_CS"/>
</dbReference>